<dbReference type="Pfam" id="PF11611">
    <property type="entry name" value="DUF4352"/>
    <property type="match status" value="1"/>
</dbReference>
<reference evidence="4" key="1">
    <citation type="journal article" date="2014" name="Int. J. Syst. Evol. Microbiol.">
        <title>Complete genome sequence of Corynebacterium casei LMG S-19264T (=DSM 44701T), isolated from a smear-ripened cheese.</title>
        <authorList>
            <consortium name="US DOE Joint Genome Institute (JGI-PGF)"/>
            <person name="Walter F."/>
            <person name="Albersmeier A."/>
            <person name="Kalinowski J."/>
            <person name="Ruckert C."/>
        </authorList>
    </citation>
    <scope>NUCLEOTIDE SEQUENCE</scope>
    <source>
        <strain evidence="4">NBRC 112290</strain>
    </source>
</reference>
<feature type="domain" description="DUF4352" evidence="3">
    <location>
        <begin position="122"/>
        <end position="244"/>
    </location>
</feature>
<feature type="region of interest" description="Disordered" evidence="2">
    <location>
        <begin position="1"/>
        <end position="53"/>
    </location>
</feature>
<feature type="region of interest" description="Disordered" evidence="2">
    <location>
        <begin position="79"/>
        <end position="119"/>
    </location>
</feature>
<evidence type="ECO:0000259" key="3">
    <source>
        <dbReference type="Pfam" id="PF11611"/>
    </source>
</evidence>
<reference evidence="4" key="2">
    <citation type="submission" date="2023-02" db="EMBL/GenBank/DDBJ databases">
        <authorList>
            <person name="Sun Q."/>
            <person name="Mori K."/>
        </authorList>
    </citation>
    <scope>NUCLEOTIDE SEQUENCE</scope>
    <source>
        <strain evidence="4">NBRC 112290</strain>
    </source>
</reference>
<protein>
    <recommendedName>
        <fullName evidence="3">DUF4352 domain-containing protein</fullName>
    </recommendedName>
</protein>
<proteinExistence type="predicted"/>
<name>A0AA37XG49_9MICO</name>
<keyword evidence="5" id="KW-1185">Reference proteome</keyword>
<dbReference type="EMBL" id="BSUM01000001">
    <property type="protein sequence ID" value="GMA32625.1"/>
    <property type="molecule type" value="Genomic_DNA"/>
</dbReference>
<feature type="compositionally biased region" description="Low complexity" evidence="2">
    <location>
        <begin position="9"/>
        <end position="31"/>
    </location>
</feature>
<comment type="caution">
    <text evidence="4">The sequence shown here is derived from an EMBL/GenBank/DDBJ whole genome shotgun (WGS) entry which is preliminary data.</text>
</comment>
<dbReference type="AlphaFoldDB" id="A0AA37XG49"/>
<feature type="compositionally biased region" description="Acidic residues" evidence="2">
    <location>
        <begin position="100"/>
        <end position="117"/>
    </location>
</feature>
<sequence length="250" mass="25151">MQSNPFDPPQSFAQQGGAPAPQGGHAPQQPYATPPGQQPPAPPAPQEPRKRSWFARHKILTGLGALVVLGVVGGIAGSGGDDDGGGTTPSADTPATASADGEEAAPSDATEPAEPDAPEVAGIGTAVRDGKFEFTVTGVESGVPSIGNDVLGTTAQGQFVLVSVGVANIGDEAQSFLGDNATLVDDQGREHSADSTAAIYLENSESLYTQINPGNAVDTVVVFDIPAVAVPTAVELHDSMFSGGVTVSLQ</sequence>
<organism evidence="4 5">
    <name type="scientific">Litorihabitans aurantiacus</name>
    <dbReference type="NCBI Taxonomy" id="1930061"/>
    <lineage>
        <taxon>Bacteria</taxon>
        <taxon>Bacillati</taxon>
        <taxon>Actinomycetota</taxon>
        <taxon>Actinomycetes</taxon>
        <taxon>Micrococcales</taxon>
        <taxon>Beutenbergiaceae</taxon>
        <taxon>Litorihabitans</taxon>
    </lineage>
</organism>
<dbReference type="InterPro" id="IPR029050">
    <property type="entry name" value="Immunoprotect_excell_Ig-like"/>
</dbReference>
<evidence type="ECO:0000313" key="4">
    <source>
        <dbReference type="EMBL" id="GMA32625.1"/>
    </source>
</evidence>
<gene>
    <name evidence="4" type="ORF">GCM10025875_26170</name>
</gene>
<dbReference type="Proteomes" id="UP001157161">
    <property type="component" value="Unassembled WGS sequence"/>
</dbReference>
<evidence type="ECO:0000256" key="1">
    <source>
        <dbReference type="ARBA" id="ARBA00022729"/>
    </source>
</evidence>
<feature type="compositionally biased region" description="Low complexity" evidence="2">
    <location>
        <begin position="88"/>
        <end position="99"/>
    </location>
</feature>
<evidence type="ECO:0000313" key="5">
    <source>
        <dbReference type="Proteomes" id="UP001157161"/>
    </source>
</evidence>
<accession>A0AA37XG49</accession>
<dbReference type="Gene3D" id="2.60.40.1240">
    <property type="match status" value="1"/>
</dbReference>
<feature type="compositionally biased region" description="Pro residues" evidence="2">
    <location>
        <begin position="32"/>
        <end position="46"/>
    </location>
</feature>
<evidence type="ECO:0000256" key="2">
    <source>
        <dbReference type="SAM" id="MobiDB-lite"/>
    </source>
</evidence>
<dbReference type="RefSeq" id="WP_284251303.1">
    <property type="nucleotide sequence ID" value="NZ_BSUM01000001.1"/>
</dbReference>
<dbReference type="InterPro" id="IPR029051">
    <property type="entry name" value="DUF4352"/>
</dbReference>
<keyword evidence="1" id="KW-0732">Signal</keyword>